<dbReference type="SUPFAM" id="SSF69318">
    <property type="entry name" value="Integrin alpha N-terminal domain"/>
    <property type="match status" value="1"/>
</dbReference>
<dbReference type="NCBIfam" id="NF033679">
    <property type="entry name" value="DNRLRE_dom"/>
    <property type="match status" value="1"/>
</dbReference>
<organism evidence="2 3">
    <name type="scientific">Micromonospora sonneratiae</name>
    <dbReference type="NCBI Taxonomy" id="1184706"/>
    <lineage>
        <taxon>Bacteria</taxon>
        <taxon>Bacillati</taxon>
        <taxon>Actinomycetota</taxon>
        <taxon>Actinomycetes</taxon>
        <taxon>Micromonosporales</taxon>
        <taxon>Micromonosporaceae</taxon>
        <taxon>Micromonospora</taxon>
    </lineage>
</organism>
<dbReference type="InterPro" id="IPR013783">
    <property type="entry name" value="Ig-like_fold"/>
</dbReference>
<dbReference type="RefSeq" id="WP_377567595.1">
    <property type="nucleotide sequence ID" value="NZ_JBHTMP010000005.1"/>
</dbReference>
<evidence type="ECO:0000313" key="3">
    <source>
        <dbReference type="Proteomes" id="UP001597260"/>
    </source>
</evidence>
<proteinExistence type="predicted"/>
<sequence>MTSPRLLSPLVRTRTRLTLTMGVLLAVLVAVLPLWWPGTADKSRKAAVGPLPVAPLRDAAAAMAEALRTGKETLVETATSATSLTWALPSGQLRSTIHATPQRMQDARGRWTPIDNTLTRTGNNADGLDIRPVNTPTPLRFSGGTSGRTDGTSVLAEMDIDGHTIAYTWPGPLPEPVLDGSRALYPEALPGTDLLVVAREDGGFGQLLIVKNRAAATIQAVSAPTYGLRSDTAVFRHDATTDGVLVVDPGSGQEIGSIPTPYAWDSAGQDPEAPEAAPRTSVATAADVLWLSGLHGIEPGARQARMPTRLDGDGTGDARLHLDAAATGLLTDEKSVFPVFLDPPLISGKQAWTTVYKQHPNTNTWNGTNFNSGSTDARVGYEKNTPLTARSFWRMGYSASLKGATVSSASFKVLNNHSWNCDAREMQLWLTGAISSGTTWNKQPSWITLQQKQSFAHGYGTSCADDYVSFDVKNAAQQGANQGLSNLTFGMYASNESDTVTWRKFKVTSAELNVVYNRPPTEPTSVDSVPGGACVAGPGNGVTVAKTNIVLSATATDPDGNLNGLRFRFWKTGTTAPAGTLITSLISGRGSLTIPSTTLEDKTTYSWDVRAEDSSNASALYPPSGSESCRITIDASAPSAPVVESDVFKEATNDGATWATVKFGETGPIAFTSEDATQFSYSLDGVGITYVPATAGTATVPDLRPRHAGPNTLEVYAYDAAGNRSALKTYTFYVPPRDVADGPGDTGGDGVPDLTVIDPSGNLRTFAGDVDGDLYSGLFASYITGNRLNPPGHWYDPASGKAALITKHSDVYPGDGTTDLFARTPDGGFWLYPGDGYGSFNVDHRLRILLPSNVPDPTTWTQIKAVGDITGDTRPDLLLRVGTQFWTLTGYTGASFQEAILMEGTSWARQEVLNVADIDLDGTPDLLWRNLDSGGMYVRHGKPGSTAGSVDLNSLKSAATSRNGDVSYGTDWTEAKVNAIVSIPDVNGDRVPDLWARSGEDGRVRVYYPSATNVGAPVKVVLSTDLTAVKAFG</sequence>
<dbReference type="InterPro" id="IPR028994">
    <property type="entry name" value="Integrin_alpha_N"/>
</dbReference>
<gene>
    <name evidence="2" type="ORF">ACFQ4H_05425</name>
</gene>
<protein>
    <submittedName>
        <fullName evidence="2">DNRLRE domain-containing protein</fullName>
    </submittedName>
</protein>
<comment type="caution">
    <text evidence="2">The sequence shown here is derived from an EMBL/GenBank/DDBJ whole genome shotgun (WGS) entry which is preliminary data.</text>
</comment>
<name>A0ABW3YAA4_9ACTN</name>
<reference evidence="3" key="1">
    <citation type="journal article" date="2019" name="Int. J. Syst. Evol. Microbiol.">
        <title>The Global Catalogue of Microorganisms (GCM) 10K type strain sequencing project: providing services to taxonomists for standard genome sequencing and annotation.</title>
        <authorList>
            <consortium name="The Broad Institute Genomics Platform"/>
            <consortium name="The Broad Institute Genome Sequencing Center for Infectious Disease"/>
            <person name="Wu L."/>
            <person name="Ma J."/>
        </authorList>
    </citation>
    <scope>NUCLEOTIDE SEQUENCE [LARGE SCALE GENOMIC DNA]</scope>
    <source>
        <strain evidence="3">JCM 31037</strain>
    </source>
</reference>
<keyword evidence="1" id="KW-1133">Transmembrane helix</keyword>
<keyword evidence="1" id="KW-0472">Membrane</keyword>
<accession>A0ABW3YAA4</accession>
<evidence type="ECO:0000313" key="2">
    <source>
        <dbReference type="EMBL" id="MFD1320531.1"/>
    </source>
</evidence>
<keyword evidence="3" id="KW-1185">Reference proteome</keyword>
<dbReference type="PANTHER" id="PTHR46580">
    <property type="entry name" value="SENSOR KINASE-RELATED"/>
    <property type="match status" value="1"/>
</dbReference>
<dbReference type="Proteomes" id="UP001597260">
    <property type="component" value="Unassembled WGS sequence"/>
</dbReference>
<dbReference type="EMBL" id="JBHTMP010000005">
    <property type="protein sequence ID" value="MFD1320531.1"/>
    <property type="molecule type" value="Genomic_DNA"/>
</dbReference>
<feature type="transmembrane region" description="Helical" evidence="1">
    <location>
        <begin position="17"/>
        <end position="36"/>
    </location>
</feature>
<evidence type="ECO:0000256" key="1">
    <source>
        <dbReference type="SAM" id="Phobius"/>
    </source>
</evidence>
<dbReference type="PANTHER" id="PTHR46580:SF4">
    <property type="entry name" value="ATP_GTP-BINDING PROTEIN"/>
    <property type="match status" value="1"/>
</dbReference>
<dbReference type="Gene3D" id="2.60.40.10">
    <property type="entry name" value="Immunoglobulins"/>
    <property type="match status" value="1"/>
</dbReference>
<keyword evidence="1" id="KW-0812">Transmembrane</keyword>